<reference evidence="2" key="2">
    <citation type="submission" date="2020-09" db="EMBL/GenBank/DDBJ databases">
        <authorList>
            <person name="Sun Q."/>
            <person name="Kim S."/>
        </authorList>
    </citation>
    <scope>NUCLEOTIDE SEQUENCE</scope>
    <source>
        <strain evidence="2">KCTC 42650</strain>
    </source>
</reference>
<comment type="caution">
    <text evidence="2">The sequence shown here is derived from an EMBL/GenBank/DDBJ whole genome shotgun (WGS) entry which is preliminary data.</text>
</comment>
<dbReference type="RefSeq" id="WP_189681037.1">
    <property type="nucleotide sequence ID" value="NZ_BNCJ01000009.1"/>
</dbReference>
<keyword evidence="3" id="KW-1185">Reference proteome</keyword>
<sequence length="181" mass="19215">MLSRLPKTTAASAALLAALALPGLAANDEELIAEAMSAAPPAVGAVATIMAFNEDGSLRTLREGTSNFVCFADDPTPGHNPMCLDQNGVAWAEAWINKTTPPAGKVGFGYMLAGGGTPSNTDPYGTLPAGTEPAMEPPHVMIFNLPEKAMDYPRPGDEMDMTQPWVMWKDTPYEHLMIPVK</sequence>
<evidence type="ECO:0008006" key="4">
    <source>
        <dbReference type="Google" id="ProtNLM"/>
    </source>
</evidence>
<evidence type="ECO:0000256" key="1">
    <source>
        <dbReference type="SAM" id="SignalP"/>
    </source>
</evidence>
<evidence type="ECO:0000313" key="3">
    <source>
        <dbReference type="Proteomes" id="UP000626220"/>
    </source>
</evidence>
<dbReference type="EMBL" id="BNCJ01000009">
    <property type="protein sequence ID" value="GHF57551.1"/>
    <property type="molecule type" value="Genomic_DNA"/>
</dbReference>
<keyword evidence="1" id="KW-0732">Signal</keyword>
<proteinExistence type="predicted"/>
<dbReference type="Proteomes" id="UP000626220">
    <property type="component" value="Unassembled WGS sequence"/>
</dbReference>
<evidence type="ECO:0000313" key="2">
    <source>
        <dbReference type="EMBL" id="GHF57551.1"/>
    </source>
</evidence>
<dbReference type="AlphaFoldDB" id="A0A8J3GYM4"/>
<feature type="chain" id="PRO_5035279906" description="Secreted protein" evidence="1">
    <location>
        <begin position="26"/>
        <end position="181"/>
    </location>
</feature>
<name>A0A8J3GYM4_9RHOB</name>
<gene>
    <name evidence="2" type="ORF">GCM10017056_31290</name>
</gene>
<accession>A0A8J3GYM4</accession>
<feature type="signal peptide" evidence="1">
    <location>
        <begin position="1"/>
        <end position="25"/>
    </location>
</feature>
<organism evidence="2 3">
    <name type="scientific">Seohaeicola zhoushanensis</name>
    <dbReference type="NCBI Taxonomy" id="1569283"/>
    <lineage>
        <taxon>Bacteria</taxon>
        <taxon>Pseudomonadati</taxon>
        <taxon>Pseudomonadota</taxon>
        <taxon>Alphaproteobacteria</taxon>
        <taxon>Rhodobacterales</taxon>
        <taxon>Roseobacteraceae</taxon>
        <taxon>Seohaeicola</taxon>
    </lineage>
</organism>
<protein>
    <recommendedName>
        <fullName evidence="4">Secreted protein</fullName>
    </recommendedName>
</protein>
<reference evidence="2" key="1">
    <citation type="journal article" date="2014" name="Int. J. Syst. Evol. Microbiol.">
        <title>Complete genome sequence of Corynebacterium casei LMG S-19264T (=DSM 44701T), isolated from a smear-ripened cheese.</title>
        <authorList>
            <consortium name="US DOE Joint Genome Institute (JGI-PGF)"/>
            <person name="Walter F."/>
            <person name="Albersmeier A."/>
            <person name="Kalinowski J."/>
            <person name="Ruckert C."/>
        </authorList>
    </citation>
    <scope>NUCLEOTIDE SEQUENCE</scope>
    <source>
        <strain evidence="2">KCTC 42650</strain>
    </source>
</reference>